<dbReference type="GO" id="GO:0005730">
    <property type="term" value="C:nucleolus"/>
    <property type="evidence" value="ECO:0007669"/>
    <property type="project" value="TreeGrafter"/>
</dbReference>
<dbReference type="Proteomes" id="UP000694415">
    <property type="component" value="Unplaced"/>
</dbReference>
<name>A0A8C6H410_MUSSI</name>
<accession>A0A8C6H410</accession>
<dbReference type="AlphaFoldDB" id="A0A8C6H410"/>
<sequence length="131" mass="14663">MPSLQLWENSLKNLNRITHSSSNTTIGIKLREIGLVQRKNDIIQAIKVTLKQDTNRVVHDPAKEFTNHWWGDLFNKTAASLVVDSGKDGVKIKHFSKETTELNHPKPSLVYQKIGKTATLSSGEEKNAGMV</sequence>
<reference evidence="1" key="2">
    <citation type="submission" date="2025-09" db="UniProtKB">
        <authorList>
            <consortium name="Ensembl"/>
        </authorList>
    </citation>
    <scope>IDENTIFICATION</scope>
</reference>
<evidence type="ECO:0000313" key="2">
    <source>
        <dbReference type="Proteomes" id="UP000694415"/>
    </source>
</evidence>
<dbReference type="Ensembl" id="ENSMSIT00000020108.1">
    <property type="protein sequence ID" value="ENSMSIP00000015843.1"/>
    <property type="gene ID" value="ENSMSIG00000013608.1"/>
</dbReference>
<dbReference type="PANTHER" id="PTHR23149:SF9">
    <property type="entry name" value="G PATCH DOMAIN-CONTAINING PROTEIN 4"/>
    <property type="match status" value="1"/>
</dbReference>
<proteinExistence type="predicted"/>
<keyword evidence="2" id="KW-1185">Reference proteome</keyword>
<evidence type="ECO:0000313" key="1">
    <source>
        <dbReference type="Ensembl" id="ENSMSIP00000015843.1"/>
    </source>
</evidence>
<reference evidence="1" key="1">
    <citation type="submission" date="2025-08" db="UniProtKB">
        <authorList>
            <consortium name="Ensembl"/>
        </authorList>
    </citation>
    <scope>IDENTIFICATION</scope>
</reference>
<dbReference type="InterPro" id="IPR050656">
    <property type="entry name" value="PINX1"/>
</dbReference>
<dbReference type="GeneTree" id="ENSGT00390000008765"/>
<dbReference type="PANTHER" id="PTHR23149">
    <property type="entry name" value="G PATCH DOMAIN CONTAINING PROTEIN"/>
    <property type="match status" value="1"/>
</dbReference>
<organism evidence="1 2">
    <name type="scientific">Mus spicilegus</name>
    <name type="common">Mound-building mouse</name>
    <dbReference type="NCBI Taxonomy" id="10103"/>
    <lineage>
        <taxon>Eukaryota</taxon>
        <taxon>Metazoa</taxon>
        <taxon>Chordata</taxon>
        <taxon>Craniata</taxon>
        <taxon>Vertebrata</taxon>
        <taxon>Euteleostomi</taxon>
        <taxon>Mammalia</taxon>
        <taxon>Eutheria</taxon>
        <taxon>Euarchontoglires</taxon>
        <taxon>Glires</taxon>
        <taxon>Rodentia</taxon>
        <taxon>Myomorpha</taxon>
        <taxon>Muroidea</taxon>
        <taxon>Muridae</taxon>
        <taxon>Murinae</taxon>
        <taxon>Mus</taxon>
        <taxon>Mus</taxon>
    </lineage>
</organism>
<protein>
    <submittedName>
        <fullName evidence="1">Uncharacterized protein</fullName>
    </submittedName>
</protein>